<dbReference type="PANTHER" id="PTHR43861:SF1">
    <property type="entry name" value="TRANS-ACONITATE 2-METHYLTRANSFERASE"/>
    <property type="match status" value="1"/>
</dbReference>
<gene>
    <name evidence="2" type="ORF">FKZ59_11900</name>
</gene>
<name>A0A540UZ00_9BACL</name>
<comment type="caution">
    <text evidence="2">The sequence shown here is derived from an EMBL/GenBank/DDBJ whole genome shotgun (WGS) entry which is preliminary data.</text>
</comment>
<evidence type="ECO:0000259" key="1">
    <source>
        <dbReference type="Pfam" id="PF08241"/>
    </source>
</evidence>
<dbReference type="Gene3D" id="3.40.50.150">
    <property type="entry name" value="Vaccinia Virus protein VP39"/>
    <property type="match status" value="1"/>
</dbReference>
<protein>
    <submittedName>
        <fullName evidence="2">Methyltransferase domain-containing protein</fullName>
    </submittedName>
</protein>
<dbReference type="SUPFAM" id="SSF53335">
    <property type="entry name" value="S-adenosyl-L-methionine-dependent methyltransferases"/>
    <property type="match status" value="1"/>
</dbReference>
<evidence type="ECO:0000313" key="2">
    <source>
        <dbReference type="EMBL" id="TQE89729.1"/>
    </source>
</evidence>
<sequence>MGTMRKDQWNPSLYDDKHSFVSAFGDSLVKVLAPKKGEKILDVGCGTGDLACQMADAGAKVVGIDSSEKMIAKAKEKYPHLSFYVKDVTQLDFHNEFDAVFSNAVLHWVRQPEKALTNIYNSLKKGGRFVAEFGGKGNVQTISQAIDTQIKKAGIEKNIPFPWYFPSIGEYTTLMEQAGFRVIFAMHFDRPTPLEGEEGLKNWIDMFGSLFFEGIHEETKQQIIENVEKSLKPSLFENGVWVADYKRIRVIGIKKQ</sequence>
<proteinExistence type="predicted"/>
<keyword evidence="2" id="KW-0489">Methyltransferase</keyword>
<reference evidence="2 3" key="1">
    <citation type="submission" date="2019-06" db="EMBL/GenBank/DDBJ databases">
        <title>Genome sequence of Ureibacillus terrenus.</title>
        <authorList>
            <person name="Maclea K.S."/>
            <person name="Simoes M."/>
        </authorList>
    </citation>
    <scope>NUCLEOTIDE SEQUENCE [LARGE SCALE GENOMIC DNA]</scope>
    <source>
        <strain evidence="2 3">ATCC BAA-384</strain>
    </source>
</reference>
<evidence type="ECO:0000313" key="3">
    <source>
        <dbReference type="Proteomes" id="UP000315753"/>
    </source>
</evidence>
<dbReference type="CDD" id="cd02440">
    <property type="entry name" value="AdoMet_MTases"/>
    <property type="match status" value="1"/>
</dbReference>
<accession>A0A540UZ00</accession>
<dbReference type="Proteomes" id="UP000315753">
    <property type="component" value="Unassembled WGS sequence"/>
</dbReference>
<dbReference type="InterPro" id="IPR013216">
    <property type="entry name" value="Methyltransf_11"/>
</dbReference>
<feature type="domain" description="Methyltransferase type 11" evidence="1">
    <location>
        <begin position="41"/>
        <end position="130"/>
    </location>
</feature>
<dbReference type="GO" id="GO:0032259">
    <property type="term" value="P:methylation"/>
    <property type="evidence" value="ECO:0007669"/>
    <property type="project" value="UniProtKB-KW"/>
</dbReference>
<keyword evidence="2" id="KW-0808">Transferase</keyword>
<dbReference type="OrthoDB" id="9760689at2"/>
<dbReference type="Pfam" id="PF08241">
    <property type="entry name" value="Methyltransf_11"/>
    <property type="match status" value="1"/>
</dbReference>
<dbReference type="AlphaFoldDB" id="A0A540UZ00"/>
<organism evidence="2 3">
    <name type="scientific">Ureibacillus terrenus</name>
    <dbReference type="NCBI Taxonomy" id="118246"/>
    <lineage>
        <taxon>Bacteria</taxon>
        <taxon>Bacillati</taxon>
        <taxon>Bacillota</taxon>
        <taxon>Bacilli</taxon>
        <taxon>Bacillales</taxon>
        <taxon>Caryophanaceae</taxon>
        <taxon>Ureibacillus</taxon>
    </lineage>
</organism>
<dbReference type="RefSeq" id="WP_141602981.1">
    <property type="nucleotide sequence ID" value="NZ_JARMSB010000020.1"/>
</dbReference>
<dbReference type="EMBL" id="VIGD01000017">
    <property type="protein sequence ID" value="TQE89729.1"/>
    <property type="molecule type" value="Genomic_DNA"/>
</dbReference>
<dbReference type="PANTHER" id="PTHR43861">
    <property type="entry name" value="TRANS-ACONITATE 2-METHYLTRANSFERASE-RELATED"/>
    <property type="match status" value="1"/>
</dbReference>
<dbReference type="InterPro" id="IPR029063">
    <property type="entry name" value="SAM-dependent_MTases_sf"/>
</dbReference>
<dbReference type="GO" id="GO:0008757">
    <property type="term" value="F:S-adenosylmethionine-dependent methyltransferase activity"/>
    <property type="evidence" value="ECO:0007669"/>
    <property type="project" value="InterPro"/>
</dbReference>
<keyword evidence="3" id="KW-1185">Reference proteome</keyword>